<evidence type="ECO:0000313" key="1">
    <source>
        <dbReference type="EMBL" id="MBO1628236.1"/>
    </source>
</evidence>
<keyword evidence="2" id="KW-1185">Reference proteome</keyword>
<protein>
    <submittedName>
        <fullName evidence="1">Uncharacterized protein</fullName>
    </submittedName>
</protein>
<dbReference type="Proteomes" id="UP000677611">
    <property type="component" value="Unassembled WGS sequence"/>
</dbReference>
<gene>
    <name evidence="1" type="ORF">J4P90_24085</name>
</gene>
<accession>A0ABS3P4X4</accession>
<name>A0ABS3P4X4_9BACI</name>
<sequence length="305" mass="35482">MPIDTNKKTDYFKLYIDFEDELDLTSFVKILDALNNINYEVCEEFGLVYKDHKLKIKRIYSGSIWIDFVIFAEKVVNNPVNIAQSALGSALFASISYIVNKLREKKDNNKLKEETKNNKNDLNNNQIKYASLDNVERDTEFMKKISDSIDILKKQKLSYDTLWKLRDFKRKIPLHGGGKISLHIDSYQEILNHLEKLETEAAELFDEEIPGNLSKFKQQIINILLENSMTMIHTFELSPESFDTINYVSPAIEPPDYIEKPLGKSISNFVEEVWNNKQIKNCSIFIDTESGRELKIEIKDQNDHL</sequence>
<comment type="caution">
    <text evidence="1">The sequence shown here is derived from an EMBL/GenBank/DDBJ whole genome shotgun (WGS) entry which is preliminary data.</text>
</comment>
<organism evidence="1 2">
    <name type="scientific">Bacillus arachidis</name>
    <dbReference type="NCBI Taxonomy" id="2819290"/>
    <lineage>
        <taxon>Bacteria</taxon>
        <taxon>Bacillati</taxon>
        <taxon>Bacillota</taxon>
        <taxon>Bacilli</taxon>
        <taxon>Bacillales</taxon>
        <taxon>Bacillaceae</taxon>
        <taxon>Bacillus</taxon>
    </lineage>
</organism>
<dbReference type="EMBL" id="JAGDQJ010000039">
    <property type="protein sequence ID" value="MBO1628236.1"/>
    <property type="molecule type" value="Genomic_DNA"/>
</dbReference>
<dbReference type="RefSeq" id="WP_208019302.1">
    <property type="nucleotide sequence ID" value="NZ_JAGDQJ010000039.1"/>
</dbReference>
<reference evidence="1 2" key="1">
    <citation type="submission" date="2021-03" db="EMBL/GenBank/DDBJ databases">
        <title>Identification of novel Bacillus strains.</title>
        <authorList>
            <person name="Xiao Z."/>
            <person name="Li Y."/>
            <person name="Shen J."/>
        </authorList>
    </citation>
    <scope>NUCLEOTIDE SEQUENCE [LARGE SCALE GENOMIC DNA]</scope>
    <source>
        <strain evidence="1 2">SY8</strain>
    </source>
</reference>
<evidence type="ECO:0000313" key="2">
    <source>
        <dbReference type="Proteomes" id="UP000677611"/>
    </source>
</evidence>
<proteinExistence type="predicted"/>